<evidence type="ECO:0000256" key="3">
    <source>
        <dbReference type="ARBA" id="ARBA00022989"/>
    </source>
</evidence>
<dbReference type="AlphaFoldDB" id="A0A5B8J9X7"/>
<protein>
    <submittedName>
        <fullName evidence="6">Energy-coupling factor transporter transmembrane protein EcfT</fullName>
    </submittedName>
</protein>
<feature type="transmembrane region" description="Helical" evidence="5">
    <location>
        <begin position="265"/>
        <end position="285"/>
    </location>
</feature>
<name>A0A5B8J9X7_9MOLU</name>
<evidence type="ECO:0000313" key="6">
    <source>
        <dbReference type="EMBL" id="QDY88086.1"/>
    </source>
</evidence>
<dbReference type="RefSeq" id="WP_146308420.1">
    <property type="nucleotide sequence ID" value="NZ_CP041663.1"/>
</dbReference>
<accession>A0A5B8J9X7</accession>
<dbReference type="PANTHER" id="PTHR33514:SF13">
    <property type="entry name" value="PROTEIN ABCI12, CHLOROPLASTIC"/>
    <property type="match status" value="1"/>
</dbReference>
<feature type="transmembrane region" description="Helical" evidence="5">
    <location>
        <begin position="24"/>
        <end position="55"/>
    </location>
</feature>
<dbReference type="InterPro" id="IPR003339">
    <property type="entry name" value="ABC/ECF_trnsptr_transmembrane"/>
</dbReference>
<dbReference type="OrthoDB" id="8075495at2"/>
<dbReference type="Pfam" id="PF02361">
    <property type="entry name" value="CbiQ"/>
    <property type="match status" value="1"/>
</dbReference>
<dbReference type="GO" id="GO:0005886">
    <property type="term" value="C:plasma membrane"/>
    <property type="evidence" value="ECO:0007669"/>
    <property type="project" value="UniProtKB-ARBA"/>
</dbReference>
<proteinExistence type="predicted"/>
<organism evidence="6 7">
    <name type="scientific">Mycoplasma anserisalpingitidis</name>
    <dbReference type="NCBI Taxonomy" id="519450"/>
    <lineage>
        <taxon>Bacteria</taxon>
        <taxon>Bacillati</taxon>
        <taxon>Mycoplasmatota</taxon>
        <taxon>Mollicutes</taxon>
        <taxon>Mycoplasmataceae</taxon>
        <taxon>Mycoplasma</taxon>
    </lineage>
</organism>
<feature type="transmembrane region" description="Helical" evidence="5">
    <location>
        <begin position="67"/>
        <end position="86"/>
    </location>
</feature>
<keyword evidence="4 5" id="KW-0472">Membrane</keyword>
<keyword evidence="3 5" id="KW-1133">Transmembrane helix</keyword>
<dbReference type="Proteomes" id="UP000317512">
    <property type="component" value="Chromosome"/>
</dbReference>
<feature type="transmembrane region" description="Helical" evidence="5">
    <location>
        <begin position="130"/>
        <end position="151"/>
    </location>
</feature>
<comment type="subcellular location">
    <subcellularLocation>
        <location evidence="1">Membrane</location>
        <topology evidence="1">Multi-pass membrane protein</topology>
    </subcellularLocation>
</comment>
<feature type="transmembrane region" description="Helical" evidence="5">
    <location>
        <begin position="172"/>
        <end position="191"/>
    </location>
</feature>
<evidence type="ECO:0000256" key="4">
    <source>
        <dbReference type="ARBA" id="ARBA00023136"/>
    </source>
</evidence>
<dbReference type="EMBL" id="CP041663">
    <property type="protein sequence ID" value="QDY88086.1"/>
    <property type="molecule type" value="Genomic_DNA"/>
</dbReference>
<evidence type="ECO:0000256" key="1">
    <source>
        <dbReference type="ARBA" id="ARBA00004141"/>
    </source>
</evidence>
<dbReference type="PANTHER" id="PTHR33514">
    <property type="entry name" value="PROTEIN ABCI12, CHLOROPLASTIC"/>
    <property type="match status" value="1"/>
</dbReference>
<dbReference type="CDD" id="cd16914">
    <property type="entry name" value="EcfT"/>
    <property type="match status" value="1"/>
</dbReference>
<evidence type="ECO:0000313" key="7">
    <source>
        <dbReference type="Proteomes" id="UP000317512"/>
    </source>
</evidence>
<reference evidence="7" key="1">
    <citation type="submission" date="2019-07" db="EMBL/GenBank/DDBJ databases">
        <title>Complete genome sequences of three Mycoplasma sp. 1220 strains.</title>
        <authorList>
            <person name="Grozner D."/>
            <person name="Forro B."/>
            <person name="Kovacs A.B."/>
            <person name="Marton S."/>
            <person name="Banyai K."/>
            <person name="Kreizinger Z."/>
            <person name="Sulyok K.M."/>
            <person name="Gyuranecz M."/>
        </authorList>
    </citation>
    <scope>NUCLEOTIDE SEQUENCE [LARGE SCALE GENOMIC DNA]</scope>
    <source>
        <strain evidence="7">MYCAV93</strain>
    </source>
</reference>
<gene>
    <name evidence="6" type="ORF">FOY43_00165</name>
</gene>
<sequence length="305" mass="35356">MNSLFGRYIPGNSFMHKIDPRIKILFLILYFILLFISSYLIDLVVLTIPVVLVFMIANKRIWSTIKLVKLPFIISIFIFVINIYSIRYAKSGNFNEITNDWEFNDIITKYPDFKVLIWPAKGVAITYETITLSISLFIRVYIMILLTSLLTNTTKPVLLTKGIEGLLYPLKFIGIKVHIFAMIISIALRFIPTLLDEANRIMKAQSSRGVDFKNGKLKEKVVSMTTLIIPIFVSAFNKAEELSNAMETRGYDPYAKRTNYRILKITWIDFTVLMIIIILLTFVILNKFETAWTLPEWYTLYTRIG</sequence>
<keyword evidence="2 5" id="KW-0812">Transmembrane</keyword>
<evidence type="ECO:0000256" key="5">
    <source>
        <dbReference type="SAM" id="Phobius"/>
    </source>
</evidence>
<evidence type="ECO:0000256" key="2">
    <source>
        <dbReference type="ARBA" id="ARBA00022692"/>
    </source>
</evidence>